<dbReference type="InterPro" id="IPR013752">
    <property type="entry name" value="KPA_reductase"/>
</dbReference>
<keyword evidence="4" id="KW-0566">Pantothenate biosynthesis</keyword>
<dbReference type="InterPro" id="IPR051402">
    <property type="entry name" value="KPR-Related"/>
</dbReference>
<evidence type="ECO:0000256" key="5">
    <source>
        <dbReference type="ARBA" id="ARBA00032024"/>
    </source>
</evidence>
<dbReference type="GO" id="GO:0008677">
    <property type="term" value="F:2-dehydropantoate 2-reductase activity"/>
    <property type="evidence" value="ECO:0007669"/>
    <property type="project" value="UniProtKB-EC"/>
</dbReference>
<dbReference type="RefSeq" id="WP_012040079.1">
    <property type="nucleotide sequence ID" value="NC_009484.1"/>
</dbReference>
<dbReference type="HOGENOM" id="CLU_031468_6_1_5"/>
<evidence type="ECO:0000256" key="2">
    <source>
        <dbReference type="ARBA" id="ARBA00013014"/>
    </source>
</evidence>
<dbReference type="GO" id="GO:0005737">
    <property type="term" value="C:cytoplasm"/>
    <property type="evidence" value="ECO:0007669"/>
    <property type="project" value="TreeGrafter"/>
</dbReference>
<dbReference type="EMBL" id="CP000697">
    <property type="protein sequence ID" value="ABQ31654.1"/>
    <property type="molecule type" value="Genomic_DNA"/>
</dbReference>
<proteinExistence type="predicted"/>
<dbReference type="UniPathway" id="UPA00028">
    <property type="reaction ID" value="UER00004"/>
</dbReference>
<keyword evidence="9" id="KW-0560">Oxidoreductase</keyword>
<name>A5G1C2_ACICJ</name>
<evidence type="ECO:0000256" key="6">
    <source>
        <dbReference type="ARBA" id="ARBA00048793"/>
    </source>
</evidence>
<dbReference type="STRING" id="349163.Acry_2462"/>
<dbReference type="InterPro" id="IPR013328">
    <property type="entry name" value="6PGD_dom2"/>
</dbReference>
<dbReference type="eggNOG" id="COG1893">
    <property type="taxonomic scope" value="Bacteria"/>
</dbReference>
<organism evidence="9 10">
    <name type="scientific">Acidiphilium cryptum (strain JF-5)</name>
    <dbReference type="NCBI Taxonomy" id="349163"/>
    <lineage>
        <taxon>Bacteria</taxon>
        <taxon>Pseudomonadati</taxon>
        <taxon>Pseudomonadota</taxon>
        <taxon>Alphaproteobacteria</taxon>
        <taxon>Acetobacterales</taxon>
        <taxon>Acidocellaceae</taxon>
        <taxon>Acidiphilium</taxon>
    </lineage>
</organism>
<protein>
    <recommendedName>
        <fullName evidence="3">2-dehydropantoate 2-reductase</fullName>
        <ecNumber evidence="2">1.1.1.169</ecNumber>
    </recommendedName>
    <alternativeName>
        <fullName evidence="5">Ketopantoate reductase</fullName>
    </alternativeName>
</protein>
<dbReference type="Proteomes" id="UP000000245">
    <property type="component" value="Chromosome"/>
</dbReference>
<accession>A5G1C2</accession>
<dbReference type="NCBIfam" id="NF005089">
    <property type="entry name" value="PRK06522.1-4"/>
    <property type="match status" value="1"/>
</dbReference>
<evidence type="ECO:0000259" key="7">
    <source>
        <dbReference type="Pfam" id="PF02558"/>
    </source>
</evidence>
<gene>
    <name evidence="9" type="ordered locus">Acry_2462</name>
</gene>
<dbReference type="KEGG" id="acr:Acry_2462"/>
<dbReference type="FunFam" id="1.10.1040.10:FF:000017">
    <property type="entry name" value="2-dehydropantoate 2-reductase"/>
    <property type="match status" value="1"/>
</dbReference>
<dbReference type="PANTHER" id="PTHR21708:SF45">
    <property type="entry name" value="2-DEHYDROPANTOATE 2-REDUCTASE"/>
    <property type="match status" value="1"/>
</dbReference>
<feature type="domain" description="Ketopantoate reductase C-terminal" evidence="8">
    <location>
        <begin position="197"/>
        <end position="317"/>
    </location>
</feature>
<evidence type="ECO:0000313" key="9">
    <source>
        <dbReference type="EMBL" id="ABQ31654.1"/>
    </source>
</evidence>
<keyword evidence="10" id="KW-1185">Reference proteome</keyword>
<reference evidence="9 10" key="1">
    <citation type="submission" date="2007-05" db="EMBL/GenBank/DDBJ databases">
        <title>Complete sequence of chromosome of Acidiphilium cryptum JF-5.</title>
        <authorList>
            <consortium name="US DOE Joint Genome Institute"/>
            <person name="Copeland A."/>
            <person name="Lucas S."/>
            <person name="Lapidus A."/>
            <person name="Barry K."/>
            <person name="Detter J.C."/>
            <person name="Glavina del Rio T."/>
            <person name="Hammon N."/>
            <person name="Israni S."/>
            <person name="Dalin E."/>
            <person name="Tice H."/>
            <person name="Pitluck S."/>
            <person name="Sims D."/>
            <person name="Brettin T."/>
            <person name="Bruce D."/>
            <person name="Han C."/>
            <person name="Schmutz J."/>
            <person name="Larimer F."/>
            <person name="Land M."/>
            <person name="Hauser L."/>
            <person name="Kyrpides N."/>
            <person name="Kim E."/>
            <person name="Magnuson T."/>
            <person name="Richardson P."/>
        </authorList>
    </citation>
    <scope>NUCLEOTIDE SEQUENCE [LARGE SCALE GENOMIC DNA]</scope>
    <source>
        <strain evidence="9 10">JF-5</strain>
    </source>
</reference>
<evidence type="ECO:0000256" key="3">
    <source>
        <dbReference type="ARBA" id="ARBA00019465"/>
    </source>
</evidence>
<evidence type="ECO:0000256" key="4">
    <source>
        <dbReference type="ARBA" id="ARBA00022655"/>
    </source>
</evidence>
<sequence length="323" mass="34151">MTSVCVFGAGAIGGLVAARLQAAGTDVSIVARGPHRAAIEANGLLLLSGGERILTRPRVADAAELGPQDYVLITLKAQGIEPALPQLRHLIGPRTTIIAAINGIPWWYTYGLPAPFTDRRIKAVDPEGAVWAALPPAQTLGCIVYPAAEIVEPGVVNHTYGDRFILGEPDGARTERAALISRLMIDAGLKAPVRPRIRDDIWVKLWGNMAFNPISALTGATLDVITSDPGTRALARSMMLEGAAIAEALGVRFAIDVEKRIDGAAEVGAHKTSMLQDLERGRPIEIEALLGAVVEMAGWVDLPAPISASVLALVRQRARIAGV</sequence>
<dbReference type="Gene3D" id="3.40.50.720">
    <property type="entry name" value="NAD(P)-binding Rossmann-like Domain"/>
    <property type="match status" value="1"/>
</dbReference>
<feature type="domain" description="Ketopantoate reductase N-terminal" evidence="7">
    <location>
        <begin position="4"/>
        <end position="170"/>
    </location>
</feature>
<dbReference type="InterPro" id="IPR008927">
    <property type="entry name" value="6-PGluconate_DH-like_C_sf"/>
</dbReference>
<dbReference type="Pfam" id="PF08546">
    <property type="entry name" value="ApbA_C"/>
    <property type="match status" value="1"/>
</dbReference>
<dbReference type="PANTHER" id="PTHR21708">
    <property type="entry name" value="PROBABLE 2-DEHYDROPANTOATE 2-REDUCTASE"/>
    <property type="match status" value="1"/>
</dbReference>
<evidence type="ECO:0000313" key="10">
    <source>
        <dbReference type="Proteomes" id="UP000000245"/>
    </source>
</evidence>
<evidence type="ECO:0000256" key="1">
    <source>
        <dbReference type="ARBA" id="ARBA00004994"/>
    </source>
</evidence>
<dbReference type="InterPro" id="IPR013332">
    <property type="entry name" value="KPR_N"/>
</dbReference>
<comment type="pathway">
    <text evidence="1">Cofactor biosynthesis; (R)-pantothenate biosynthesis; (R)-pantoate from 3-methyl-2-oxobutanoate: step 2/2.</text>
</comment>
<dbReference type="EC" id="1.1.1.169" evidence="2"/>
<dbReference type="InterPro" id="IPR036291">
    <property type="entry name" value="NAD(P)-bd_dom_sf"/>
</dbReference>
<dbReference type="GO" id="GO:0015940">
    <property type="term" value="P:pantothenate biosynthetic process"/>
    <property type="evidence" value="ECO:0007669"/>
    <property type="project" value="UniProtKB-UniPathway"/>
</dbReference>
<dbReference type="SUPFAM" id="SSF51735">
    <property type="entry name" value="NAD(P)-binding Rossmann-fold domains"/>
    <property type="match status" value="1"/>
</dbReference>
<dbReference type="Gene3D" id="1.10.1040.10">
    <property type="entry name" value="N-(1-d-carboxylethyl)-l-norvaline Dehydrogenase, domain 2"/>
    <property type="match status" value="1"/>
</dbReference>
<dbReference type="Pfam" id="PF02558">
    <property type="entry name" value="ApbA"/>
    <property type="match status" value="1"/>
</dbReference>
<evidence type="ECO:0000259" key="8">
    <source>
        <dbReference type="Pfam" id="PF08546"/>
    </source>
</evidence>
<dbReference type="AlphaFoldDB" id="A5G1C2"/>
<comment type="catalytic activity">
    <reaction evidence="6">
        <text>(R)-pantoate + NADP(+) = 2-dehydropantoate + NADPH + H(+)</text>
        <dbReference type="Rhea" id="RHEA:16233"/>
        <dbReference type="ChEBI" id="CHEBI:11561"/>
        <dbReference type="ChEBI" id="CHEBI:15378"/>
        <dbReference type="ChEBI" id="CHEBI:15980"/>
        <dbReference type="ChEBI" id="CHEBI:57783"/>
        <dbReference type="ChEBI" id="CHEBI:58349"/>
        <dbReference type="EC" id="1.1.1.169"/>
    </reaction>
</comment>
<dbReference type="SUPFAM" id="SSF48179">
    <property type="entry name" value="6-phosphogluconate dehydrogenase C-terminal domain-like"/>
    <property type="match status" value="1"/>
</dbReference>